<dbReference type="GO" id="GO:0000422">
    <property type="term" value="P:autophagy of mitochondrion"/>
    <property type="evidence" value="ECO:0007669"/>
    <property type="project" value="TreeGrafter"/>
</dbReference>
<gene>
    <name evidence="9" type="ORF">FNF31_06822</name>
</gene>
<dbReference type="GO" id="GO:0061723">
    <property type="term" value="P:glycophagy"/>
    <property type="evidence" value="ECO:0007669"/>
    <property type="project" value="TreeGrafter"/>
</dbReference>
<feature type="compositionally biased region" description="Gly residues" evidence="8">
    <location>
        <begin position="167"/>
        <end position="177"/>
    </location>
</feature>
<organism evidence="9 10">
    <name type="scientific">Cafeteria roenbergensis</name>
    <name type="common">Marine flagellate</name>
    <dbReference type="NCBI Taxonomy" id="33653"/>
    <lineage>
        <taxon>Eukaryota</taxon>
        <taxon>Sar</taxon>
        <taxon>Stramenopiles</taxon>
        <taxon>Bigyra</taxon>
        <taxon>Opalozoa</taxon>
        <taxon>Bicosoecida</taxon>
        <taxon>Cafeteriaceae</taxon>
        <taxon>Cafeteria</taxon>
    </lineage>
</organism>
<sequence>MAHTHIASRLFHDVVGMFTPVLTSSRFVDEGVLTPEEFVAAGDALIRVSPLWQWEAGEPESRQPFFPADKQYLLLKGVPCSQRVSSLESSFRKGGVCESTDEDGWLRADTGEPEAAASILVSGGEAAGGGLSSFVRDDYEPIQSLEEIPSHTSADDEAGAAAEVGAAAGGRAQGDVGGDAAAAGDDAEDDDEYVDLDGFGGEEADEGTLGAAASAGSHGAGSAGGAHPSAAASRARAFEDDEAFERRRTYDVSLVYDKAYRTPRVFLMGHGEDGTPLLPEQVMEDVVTDYANKTVTAEAHFHLPSAPVQASIHPCRHAAAMTRIVASLLEAGATREEVAGRVELYLLYFLKFIQSVVPTIEYDSTGEVAVRGAE</sequence>
<dbReference type="Pfam" id="PF03987">
    <property type="entry name" value="Autophagy_act_C"/>
    <property type="match status" value="1"/>
</dbReference>
<comment type="caution">
    <text evidence="9">The sequence shown here is derived from an EMBL/GenBank/DDBJ whole genome shotgun (WGS) entry which is preliminary data.</text>
</comment>
<evidence type="ECO:0000256" key="4">
    <source>
        <dbReference type="ARBA" id="ARBA00022490"/>
    </source>
</evidence>
<keyword evidence="6" id="KW-0653">Protein transport</keyword>
<dbReference type="InterPro" id="IPR007135">
    <property type="entry name" value="Atg3/Atg10"/>
</dbReference>
<name>A0A5A8CFA6_CAFRO</name>
<dbReference type="EMBL" id="VLTM01000114">
    <property type="protein sequence ID" value="KAA0151478.1"/>
    <property type="molecule type" value="Genomic_DNA"/>
</dbReference>
<keyword evidence="3" id="KW-0813">Transport</keyword>
<comment type="similarity">
    <text evidence="2">Belongs to the ATG3 family.</text>
</comment>
<dbReference type="GO" id="GO:0005829">
    <property type="term" value="C:cytosol"/>
    <property type="evidence" value="ECO:0007669"/>
    <property type="project" value="TreeGrafter"/>
</dbReference>
<evidence type="ECO:0000256" key="7">
    <source>
        <dbReference type="ARBA" id="ARBA00023006"/>
    </source>
</evidence>
<dbReference type="PANTHER" id="PTHR12866:SF2">
    <property type="entry name" value="UBIQUITIN-LIKE-CONJUGATING ENZYME ATG3"/>
    <property type="match status" value="1"/>
</dbReference>
<dbReference type="GO" id="GO:0000407">
    <property type="term" value="C:phagophore assembly site"/>
    <property type="evidence" value="ECO:0007669"/>
    <property type="project" value="TreeGrafter"/>
</dbReference>
<evidence type="ECO:0000313" key="10">
    <source>
        <dbReference type="Proteomes" id="UP000325113"/>
    </source>
</evidence>
<evidence type="ECO:0000256" key="6">
    <source>
        <dbReference type="ARBA" id="ARBA00022927"/>
    </source>
</evidence>
<keyword evidence="5" id="KW-0833">Ubl conjugation pathway</keyword>
<keyword evidence="4" id="KW-0963">Cytoplasm</keyword>
<dbReference type="Proteomes" id="UP000325113">
    <property type="component" value="Unassembled WGS sequence"/>
</dbReference>
<comment type="subcellular location">
    <subcellularLocation>
        <location evidence="1">Cytoplasm</location>
    </subcellularLocation>
</comment>
<reference evidence="9 10" key="1">
    <citation type="submission" date="2019-07" db="EMBL/GenBank/DDBJ databases">
        <title>Genomes of Cafeteria roenbergensis.</title>
        <authorList>
            <person name="Fischer M.G."/>
            <person name="Hackl T."/>
            <person name="Roman M."/>
        </authorList>
    </citation>
    <scope>NUCLEOTIDE SEQUENCE [LARGE SCALE GENOMIC DNA]</scope>
    <source>
        <strain evidence="9 10">Cflag</strain>
    </source>
</reference>
<feature type="compositionally biased region" description="Low complexity" evidence="8">
    <location>
        <begin position="225"/>
        <end position="235"/>
    </location>
</feature>
<evidence type="ECO:0000256" key="5">
    <source>
        <dbReference type="ARBA" id="ARBA00022786"/>
    </source>
</evidence>
<feature type="compositionally biased region" description="Acidic residues" evidence="8">
    <location>
        <begin position="185"/>
        <end position="206"/>
    </location>
</feature>
<evidence type="ECO:0000256" key="8">
    <source>
        <dbReference type="SAM" id="MobiDB-lite"/>
    </source>
</evidence>
<evidence type="ECO:0000256" key="1">
    <source>
        <dbReference type="ARBA" id="ARBA00004496"/>
    </source>
</evidence>
<evidence type="ECO:0000313" key="9">
    <source>
        <dbReference type="EMBL" id="KAA0151478.1"/>
    </source>
</evidence>
<dbReference type="GO" id="GO:0044804">
    <property type="term" value="P:nucleophagy"/>
    <property type="evidence" value="ECO:0007669"/>
    <property type="project" value="TreeGrafter"/>
</dbReference>
<dbReference type="PANTHER" id="PTHR12866">
    <property type="entry name" value="UBIQUITIN-LIKE-CONJUGATING ENZYME ATG3"/>
    <property type="match status" value="1"/>
</dbReference>
<evidence type="ECO:0000256" key="2">
    <source>
        <dbReference type="ARBA" id="ARBA00007683"/>
    </source>
</evidence>
<dbReference type="AlphaFoldDB" id="A0A5A8CFA6"/>
<dbReference type="GO" id="GO:0019776">
    <property type="term" value="F:Atg8-family ligase activity"/>
    <property type="evidence" value="ECO:0007669"/>
    <property type="project" value="TreeGrafter"/>
</dbReference>
<evidence type="ECO:0000256" key="3">
    <source>
        <dbReference type="ARBA" id="ARBA00022448"/>
    </source>
</evidence>
<proteinExistence type="inferred from homology"/>
<dbReference type="GO" id="GO:0000045">
    <property type="term" value="P:autophagosome assembly"/>
    <property type="evidence" value="ECO:0007669"/>
    <property type="project" value="TreeGrafter"/>
</dbReference>
<accession>A0A5A8CFA6</accession>
<protein>
    <submittedName>
        <fullName evidence="9">Uncharacterized protein</fullName>
    </submittedName>
</protein>
<dbReference type="GO" id="GO:0015031">
    <property type="term" value="P:protein transport"/>
    <property type="evidence" value="ECO:0007669"/>
    <property type="project" value="UniProtKB-KW"/>
</dbReference>
<keyword evidence="7" id="KW-0072">Autophagy</keyword>
<feature type="region of interest" description="Disordered" evidence="8">
    <location>
        <begin position="165"/>
        <end position="238"/>
    </location>
</feature>